<evidence type="ECO:0000256" key="5">
    <source>
        <dbReference type="ARBA" id="ARBA00022777"/>
    </source>
</evidence>
<evidence type="ECO:0000313" key="12">
    <source>
        <dbReference type="EMBL" id="CAD9106006.1"/>
    </source>
</evidence>
<protein>
    <recommendedName>
        <fullName evidence="1">non-specific serine/threonine protein kinase</fullName>
        <ecNumber evidence="1">2.7.11.1</ecNumber>
    </recommendedName>
</protein>
<feature type="region of interest" description="Disordered" evidence="10">
    <location>
        <begin position="314"/>
        <end position="599"/>
    </location>
</feature>
<evidence type="ECO:0000256" key="4">
    <source>
        <dbReference type="ARBA" id="ARBA00022741"/>
    </source>
</evidence>
<dbReference type="SUPFAM" id="SSF56112">
    <property type="entry name" value="Protein kinase-like (PK-like)"/>
    <property type="match status" value="1"/>
</dbReference>
<evidence type="ECO:0000256" key="10">
    <source>
        <dbReference type="SAM" id="MobiDB-lite"/>
    </source>
</evidence>
<comment type="catalytic activity">
    <reaction evidence="7">
        <text>L-threonyl-[protein] + ATP = O-phospho-L-threonyl-[protein] + ADP + H(+)</text>
        <dbReference type="Rhea" id="RHEA:46608"/>
        <dbReference type="Rhea" id="RHEA-COMP:11060"/>
        <dbReference type="Rhea" id="RHEA-COMP:11605"/>
        <dbReference type="ChEBI" id="CHEBI:15378"/>
        <dbReference type="ChEBI" id="CHEBI:30013"/>
        <dbReference type="ChEBI" id="CHEBI:30616"/>
        <dbReference type="ChEBI" id="CHEBI:61977"/>
        <dbReference type="ChEBI" id="CHEBI:456216"/>
        <dbReference type="EC" id="2.7.11.1"/>
    </reaction>
</comment>
<comment type="catalytic activity">
    <reaction evidence="8">
        <text>L-seryl-[protein] + ATP = O-phospho-L-seryl-[protein] + ADP + H(+)</text>
        <dbReference type="Rhea" id="RHEA:17989"/>
        <dbReference type="Rhea" id="RHEA-COMP:9863"/>
        <dbReference type="Rhea" id="RHEA-COMP:11604"/>
        <dbReference type="ChEBI" id="CHEBI:15378"/>
        <dbReference type="ChEBI" id="CHEBI:29999"/>
        <dbReference type="ChEBI" id="CHEBI:30616"/>
        <dbReference type="ChEBI" id="CHEBI:83421"/>
        <dbReference type="ChEBI" id="CHEBI:456216"/>
        <dbReference type="EC" id="2.7.11.1"/>
    </reaction>
</comment>
<dbReference type="GO" id="GO:0005524">
    <property type="term" value="F:ATP binding"/>
    <property type="evidence" value="ECO:0007669"/>
    <property type="project" value="UniProtKB-UniRule"/>
</dbReference>
<dbReference type="SMART" id="SM00220">
    <property type="entry name" value="S_TKc"/>
    <property type="match status" value="1"/>
</dbReference>
<dbReference type="InterPro" id="IPR051131">
    <property type="entry name" value="NEK_Ser/Thr_kinase_NIMA"/>
</dbReference>
<feature type="compositionally biased region" description="Polar residues" evidence="10">
    <location>
        <begin position="509"/>
        <end position="521"/>
    </location>
</feature>
<dbReference type="GO" id="GO:0004674">
    <property type="term" value="F:protein serine/threonine kinase activity"/>
    <property type="evidence" value="ECO:0007669"/>
    <property type="project" value="UniProtKB-KW"/>
</dbReference>
<keyword evidence="4 9" id="KW-0547">Nucleotide-binding</keyword>
<dbReference type="PANTHER" id="PTHR44899:SF3">
    <property type="entry name" value="SERINE_THREONINE-PROTEIN KINASE NEK1"/>
    <property type="match status" value="1"/>
</dbReference>
<evidence type="ECO:0000256" key="7">
    <source>
        <dbReference type="ARBA" id="ARBA00047899"/>
    </source>
</evidence>
<dbReference type="PROSITE" id="PS00108">
    <property type="entry name" value="PROTEIN_KINASE_ST"/>
    <property type="match status" value="1"/>
</dbReference>
<reference evidence="12" key="1">
    <citation type="submission" date="2021-01" db="EMBL/GenBank/DDBJ databases">
        <authorList>
            <person name="Corre E."/>
            <person name="Pelletier E."/>
            <person name="Niang G."/>
            <person name="Scheremetjew M."/>
            <person name="Finn R."/>
            <person name="Kale V."/>
            <person name="Holt S."/>
            <person name="Cochrane G."/>
            <person name="Meng A."/>
            <person name="Brown T."/>
            <person name="Cohen L."/>
        </authorList>
    </citation>
    <scope>NUCLEOTIDE SEQUENCE</scope>
    <source>
        <strain evidence="12">CCAP 1951/1</strain>
    </source>
</reference>
<dbReference type="EC" id="2.7.11.1" evidence="1"/>
<dbReference type="EMBL" id="HBGF01014893">
    <property type="protein sequence ID" value="CAD9106006.1"/>
    <property type="molecule type" value="Transcribed_RNA"/>
</dbReference>
<feature type="compositionally biased region" description="Polar residues" evidence="10">
    <location>
        <begin position="653"/>
        <end position="674"/>
    </location>
</feature>
<proteinExistence type="predicted"/>
<evidence type="ECO:0000256" key="9">
    <source>
        <dbReference type="PROSITE-ProRule" id="PRU10141"/>
    </source>
</evidence>
<feature type="region of interest" description="Disordered" evidence="10">
    <location>
        <begin position="623"/>
        <end position="674"/>
    </location>
</feature>
<organism evidence="12">
    <name type="scientific">Neobodo designis</name>
    <name type="common">Flagellated protozoan</name>
    <name type="synonym">Bodo designis</name>
    <dbReference type="NCBI Taxonomy" id="312471"/>
    <lineage>
        <taxon>Eukaryota</taxon>
        <taxon>Discoba</taxon>
        <taxon>Euglenozoa</taxon>
        <taxon>Kinetoplastea</taxon>
        <taxon>Metakinetoplastina</taxon>
        <taxon>Neobodonida</taxon>
        <taxon>Neobodo</taxon>
    </lineage>
</organism>
<feature type="compositionally biased region" description="Low complexity" evidence="10">
    <location>
        <begin position="433"/>
        <end position="452"/>
    </location>
</feature>
<keyword evidence="3" id="KW-0808">Transferase</keyword>
<sequence>MPAGPGSVDSRFRVLRDIGAGSSGTVHIVLDRTTNAQYVMKRIPTTVGRSSAGSTTTTATSVGDDDFDRVMAEVRAMVLIDHPNVVRFKTSFVNDGEVCIVMEKCEGSLADVIERARAGGRTIAQPVLVEWFTELLCAVAHLHSKNIMHRDIKPSNVFLSKRNHVKLGDFGVCKHTASAGATAVGAHSIIGTPHYIAPEVLDGEPYDQRADVWSLGVLFYELCALKVPFPGDNFLAVVTTVCSGEYPPLPDSLDRRFAKMIGAMLVVDPEKRITVEKLLSFLKLPASHPSHPSQGAQQGRAIQREYGPAQIFAPLSQKPPRRGGAAEVPSPSNKFSRRIEATASAAGGGDATDTAASSPTAGSDGGLGVTGSSDRSSTVAVSETTAASSVGGFGDSPPRGATTPASPKRKAPAVPRCAGPSKSTSAGPKSGDNASPPSAAPKPAAARPNKSPIPAASKPFRHSPAPVSTKAPETPPQRAGDERRRSPLPLSPFATPQHQRRPASGAGTAMSSLPNGTTASSGGRVMSREEHNACLNRIRNAKSRIDVAQLRKAMRASRSDSGDADTPIFVPGSASPSPMRTDAPPPTDDAVRSEHVDPTSSPLILQARVAQAADDAAVVGSVHPSASPVASAPSIGREATTQSGTTRSRDGADSTSVTAPSTDAATVGSSTSVTLGRTPAASVRSVLEAHAKTMSLEDMDDVLEAVRAFKLERFGPC</sequence>
<keyword evidence="2" id="KW-0723">Serine/threonine-protein kinase</keyword>
<evidence type="ECO:0000256" key="6">
    <source>
        <dbReference type="ARBA" id="ARBA00022840"/>
    </source>
</evidence>
<keyword evidence="5" id="KW-0418">Kinase</keyword>
<gene>
    <name evidence="12" type="ORF">NDES1114_LOCUS9742</name>
</gene>
<evidence type="ECO:0000256" key="8">
    <source>
        <dbReference type="ARBA" id="ARBA00048679"/>
    </source>
</evidence>
<evidence type="ECO:0000259" key="11">
    <source>
        <dbReference type="PROSITE" id="PS50011"/>
    </source>
</evidence>
<dbReference type="Pfam" id="PF00069">
    <property type="entry name" value="Pkinase"/>
    <property type="match status" value="1"/>
</dbReference>
<dbReference type="InterPro" id="IPR008271">
    <property type="entry name" value="Ser/Thr_kinase_AS"/>
</dbReference>
<keyword evidence="6 9" id="KW-0067">ATP-binding</keyword>
<dbReference type="InterPro" id="IPR011009">
    <property type="entry name" value="Kinase-like_dom_sf"/>
</dbReference>
<evidence type="ECO:0000256" key="1">
    <source>
        <dbReference type="ARBA" id="ARBA00012513"/>
    </source>
</evidence>
<evidence type="ECO:0000256" key="2">
    <source>
        <dbReference type="ARBA" id="ARBA00022527"/>
    </source>
</evidence>
<dbReference type="PANTHER" id="PTHR44899">
    <property type="entry name" value="CAMK FAMILY PROTEIN KINASE"/>
    <property type="match status" value="1"/>
</dbReference>
<feature type="binding site" evidence="9">
    <location>
        <position position="41"/>
    </location>
    <ligand>
        <name>ATP</name>
        <dbReference type="ChEBI" id="CHEBI:30616"/>
    </ligand>
</feature>
<evidence type="ECO:0000256" key="3">
    <source>
        <dbReference type="ARBA" id="ARBA00022679"/>
    </source>
</evidence>
<dbReference type="PROSITE" id="PS50011">
    <property type="entry name" value="PROTEIN_KINASE_DOM"/>
    <property type="match status" value="1"/>
</dbReference>
<feature type="compositionally biased region" description="Polar residues" evidence="10">
    <location>
        <begin position="370"/>
        <end position="388"/>
    </location>
</feature>
<dbReference type="Gene3D" id="1.10.510.10">
    <property type="entry name" value="Transferase(Phosphotransferase) domain 1"/>
    <property type="match status" value="1"/>
</dbReference>
<accession>A0A7S1PX06</accession>
<feature type="compositionally biased region" description="Low complexity" evidence="10">
    <location>
        <begin position="623"/>
        <end position="634"/>
    </location>
</feature>
<dbReference type="InterPro" id="IPR000719">
    <property type="entry name" value="Prot_kinase_dom"/>
</dbReference>
<name>A0A7S1PX06_NEODS</name>
<feature type="compositionally biased region" description="Low complexity" evidence="10">
    <location>
        <begin position="341"/>
        <end position="362"/>
    </location>
</feature>
<feature type="domain" description="Protein kinase" evidence="11">
    <location>
        <begin position="12"/>
        <end position="291"/>
    </location>
</feature>
<dbReference type="AlphaFoldDB" id="A0A7S1PX06"/>
<dbReference type="PROSITE" id="PS00107">
    <property type="entry name" value="PROTEIN_KINASE_ATP"/>
    <property type="match status" value="1"/>
</dbReference>
<dbReference type="InterPro" id="IPR017441">
    <property type="entry name" value="Protein_kinase_ATP_BS"/>
</dbReference>